<dbReference type="RefSeq" id="WP_196420110.1">
    <property type="nucleotide sequence ID" value="NZ_JADQTO010000037.1"/>
</dbReference>
<organism evidence="3 4">
    <name type="scientific">Actinoplanes aureus</name>
    <dbReference type="NCBI Taxonomy" id="2792083"/>
    <lineage>
        <taxon>Bacteria</taxon>
        <taxon>Bacillati</taxon>
        <taxon>Actinomycetota</taxon>
        <taxon>Actinomycetes</taxon>
        <taxon>Micromonosporales</taxon>
        <taxon>Micromonosporaceae</taxon>
        <taxon>Actinoplanes</taxon>
    </lineage>
</organism>
<proteinExistence type="predicted"/>
<comment type="caution">
    <text evidence="3">The sequence shown here is derived from an EMBL/GenBank/DDBJ whole genome shotgun (WGS) entry which is preliminary data.</text>
</comment>
<dbReference type="EMBL" id="JADQTO010000037">
    <property type="protein sequence ID" value="MBG0568335.1"/>
    <property type="molecule type" value="Genomic_DNA"/>
</dbReference>
<dbReference type="Pfam" id="PF18075">
    <property type="entry name" value="FtsX_ECD"/>
    <property type="match status" value="1"/>
</dbReference>
<evidence type="ECO:0000313" key="3">
    <source>
        <dbReference type="EMBL" id="MBG0568335.1"/>
    </source>
</evidence>
<name>A0A931G2M6_9ACTN</name>
<keyword evidence="4" id="KW-1185">Reference proteome</keyword>
<gene>
    <name evidence="3" type="ORF">I4J89_43610</name>
</gene>
<evidence type="ECO:0000259" key="2">
    <source>
        <dbReference type="Pfam" id="PF18075"/>
    </source>
</evidence>
<keyword evidence="1" id="KW-1133">Transmembrane helix</keyword>
<reference evidence="3" key="1">
    <citation type="submission" date="2020-11" db="EMBL/GenBank/DDBJ databases">
        <title>Isolation and identification of active actinomycetes.</title>
        <authorList>
            <person name="Sun X."/>
        </authorList>
    </citation>
    <scope>NUCLEOTIDE SEQUENCE</scope>
    <source>
        <strain evidence="3">NEAU-A11</strain>
    </source>
</reference>
<dbReference type="AlphaFoldDB" id="A0A931G2M6"/>
<sequence length="204" mass="21891">MERNLREHFEQAVSDDPGFALGDLAQAAMVEGGQIRRNRRTRLAVPAVAAGVVAVIGAVAGLNLLPEPAEPQATIAAAMMPVSAPSCQEKPVETGATDAAVFLGHGTTDRQRTRLLATLEDDPRIAAVAFESREEAYQKFRIRWAKDPDFLAAVDVGSFPESIRLRLKTPEQYTAFRSEYVTADGVNSIVGRRCSADAPVGGTL</sequence>
<feature type="domain" description="FtsX extracellular" evidence="2">
    <location>
        <begin position="100"/>
        <end position="189"/>
    </location>
</feature>
<dbReference type="Proteomes" id="UP000598146">
    <property type="component" value="Unassembled WGS sequence"/>
</dbReference>
<evidence type="ECO:0000313" key="4">
    <source>
        <dbReference type="Proteomes" id="UP000598146"/>
    </source>
</evidence>
<keyword evidence="1" id="KW-0812">Transmembrane</keyword>
<feature type="transmembrane region" description="Helical" evidence="1">
    <location>
        <begin position="43"/>
        <end position="65"/>
    </location>
</feature>
<keyword evidence="1" id="KW-0472">Membrane</keyword>
<dbReference type="InterPro" id="IPR040690">
    <property type="entry name" value="FtsX_ECD"/>
</dbReference>
<evidence type="ECO:0000256" key="1">
    <source>
        <dbReference type="SAM" id="Phobius"/>
    </source>
</evidence>
<dbReference type="Gene3D" id="3.30.70.3040">
    <property type="match status" value="1"/>
</dbReference>
<accession>A0A931G2M6</accession>
<protein>
    <recommendedName>
        <fullName evidence="2">FtsX extracellular domain-containing protein</fullName>
    </recommendedName>
</protein>